<dbReference type="Pfam" id="PF05069">
    <property type="entry name" value="Phage_tail_S"/>
    <property type="match status" value="2"/>
</dbReference>
<dbReference type="Proteomes" id="UP000289708">
    <property type="component" value="Unassembled WGS sequence"/>
</dbReference>
<sequence>MAAEGARVTIDDRAIRAAINDAVGSGAQERAMYEDIGAYMVTATQRRFEAETGPGGQKWAPFAKSTLQRMPPKRRPPRLLRDRNRLYSSIVSQAFGGGVRVGTNLAYAAIHQFGGEVKQEAREQTAVMRLVKDGAGRKVDKDGAIIRYGSRHRFAKASTRVKSRREVTFEVGARTITIPARPYLGVDPTDEAEILAIVADHKARAIGAQP</sequence>
<organism evidence="1 2">
    <name type="scientific">Hansschlegelia zhihuaiae</name>
    <dbReference type="NCBI Taxonomy" id="405005"/>
    <lineage>
        <taxon>Bacteria</taxon>
        <taxon>Pseudomonadati</taxon>
        <taxon>Pseudomonadota</taxon>
        <taxon>Alphaproteobacteria</taxon>
        <taxon>Hyphomicrobiales</taxon>
        <taxon>Methylopilaceae</taxon>
        <taxon>Hansschlegelia</taxon>
    </lineage>
</organism>
<dbReference type="NCBIfam" id="TIGR01635">
    <property type="entry name" value="tail_comp_S"/>
    <property type="match status" value="1"/>
</dbReference>
<gene>
    <name evidence="1" type="ORF">EK403_03245</name>
</gene>
<keyword evidence="2" id="KW-1185">Reference proteome</keyword>
<dbReference type="RefSeq" id="WP_128776068.1">
    <property type="nucleotide sequence ID" value="NZ_RYFI01000002.1"/>
</dbReference>
<dbReference type="AlphaFoldDB" id="A0A4Q0MMU3"/>
<comment type="caution">
    <text evidence="1">The sequence shown here is derived from an EMBL/GenBank/DDBJ whole genome shotgun (WGS) entry which is preliminary data.</text>
</comment>
<dbReference type="OrthoDB" id="2081253at2"/>
<evidence type="ECO:0000313" key="2">
    <source>
        <dbReference type="Proteomes" id="UP000289708"/>
    </source>
</evidence>
<proteinExistence type="predicted"/>
<evidence type="ECO:0000313" key="1">
    <source>
        <dbReference type="EMBL" id="RXF75078.1"/>
    </source>
</evidence>
<accession>A0A4Q0MMU3</accession>
<name>A0A4Q0MMU3_9HYPH</name>
<dbReference type="InterPro" id="IPR006522">
    <property type="entry name" value="Phage_virion_morphogenesis"/>
</dbReference>
<protein>
    <submittedName>
        <fullName evidence="1">Phage virion morphogenesis protein</fullName>
    </submittedName>
</protein>
<dbReference type="EMBL" id="RYFI01000002">
    <property type="protein sequence ID" value="RXF75078.1"/>
    <property type="molecule type" value="Genomic_DNA"/>
</dbReference>
<reference evidence="1 2" key="1">
    <citation type="submission" date="2018-12" db="EMBL/GenBank/DDBJ databases">
        <title>bacterium Hansschlegelia zhihuaiae S113.</title>
        <authorList>
            <person name="He J."/>
        </authorList>
    </citation>
    <scope>NUCLEOTIDE SEQUENCE [LARGE SCALE GENOMIC DNA]</scope>
    <source>
        <strain evidence="1 2">S 113</strain>
    </source>
</reference>